<dbReference type="Gene3D" id="3.30.420.10">
    <property type="entry name" value="Ribonuclease H-like superfamily/Ribonuclease H"/>
    <property type="match status" value="1"/>
</dbReference>
<evidence type="ECO:0000259" key="2">
    <source>
        <dbReference type="Pfam" id="PF01498"/>
    </source>
</evidence>
<dbReference type="InterPro" id="IPR036388">
    <property type="entry name" value="WH-like_DNA-bd_sf"/>
</dbReference>
<feature type="domain" description="Transposase Tc1-like" evidence="2">
    <location>
        <begin position="78"/>
        <end position="141"/>
    </location>
</feature>
<keyword evidence="4" id="KW-1185">Reference proteome</keyword>
<comment type="caution">
    <text evidence="3">The sequence shown here is derived from an EMBL/GenBank/DDBJ whole genome shotgun (WGS) entry which is preliminary data.</text>
</comment>
<comment type="subcellular location">
    <subcellularLocation>
        <location evidence="1">Nucleus</location>
    </subcellularLocation>
</comment>
<dbReference type="InterPro" id="IPR002492">
    <property type="entry name" value="Transposase_Tc1-like"/>
</dbReference>
<dbReference type="GO" id="GO:0015074">
    <property type="term" value="P:DNA integration"/>
    <property type="evidence" value="ECO:0007669"/>
    <property type="project" value="InterPro"/>
</dbReference>
<dbReference type="GO" id="GO:0003677">
    <property type="term" value="F:DNA binding"/>
    <property type="evidence" value="ECO:0007669"/>
    <property type="project" value="InterPro"/>
</dbReference>
<gene>
    <name evidence="3" type="ORF">ILUMI_24908</name>
</gene>
<dbReference type="SUPFAM" id="SSF46689">
    <property type="entry name" value="Homeodomain-like"/>
    <property type="match status" value="1"/>
</dbReference>
<dbReference type="GO" id="GO:0006313">
    <property type="term" value="P:DNA transposition"/>
    <property type="evidence" value="ECO:0007669"/>
    <property type="project" value="InterPro"/>
</dbReference>
<dbReference type="Pfam" id="PF01498">
    <property type="entry name" value="HTH_Tnp_Tc3_2"/>
    <property type="match status" value="1"/>
</dbReference>
<dbReference type="OrthoDB" id="6779723at2759"/>
<dbReference type="EMBL" id="VTPC01090834">
    <property type="protein sequence ID" value="KAF2881263.1"/>
    <property type="molecule type" value="Genomic_DNA"/>
</dbReference>
<organism evidence="3 4">
    <name type="scientific">Ignelater luminosus</name>
    <name type="common">Cucubano</name>
    <name type="synonym">Pyrophorus luminosus</name>
    <dbReference type="NCBI Taxonomy" id="2038154"/>
    <lineage>
        <taxon>Eukaryota</taxon>
        <taxon>Metazoa</taxon>
        <taxon>Ecdysozoa</taxon>
        <taxon>Arthropoda</taxon>
        <taxon>Hexapoda</taxon>
        <taxon>Insecta</taxon>
        <taxon>Pterygota</taxon>
        <taxon>Neoptera</taxon>
        <taxon>Endopterygota</taxon>
        <taxon>Coleoptera</taxon>
        <taxon>Polyphaga</taxon>
        <taxon>Elateriformia</taxon>
        <taxon>Elateroidea</taxon>
        <taxon>Elateridae</taxon>
        <taxon>Agrypninae</taxon>
        <taxon>Pyrophorini</taxon>
        <taxon>Ignelater</taxon>
    </lineage>
</organism>
<evidence type="ECO:0000256" key="1">
    <source>
        <dbReference type="ARBA" id="ARBA00004123"/>
    </source>
</evidence>
<dbReference type="Proteomes" id="UP000801492">
    <property type="component" value="Unassembled WGS sequence"/>
</dbReference>
<name>A0A8K0G0F9_IGNLU</name>
<evidence type="ECO:0000313" key="3">
    <source>
        <dbReference type="EMBL" id="KAF2881263.1"/>
    </source>
</evidence>
<sequence length="163" mass="19225">MPKIRELSENECDQIFILHREKRTQVEIAQLMKCSRFAVQLAIKRYQDTDLHKTKPRTGRPKVTTTAQGQFLKINYLKDKHNTSSDLRNELSEAMGADISSRTVRRHLQGVGLKGCKARRKPWLSMRNKKGRLVWAKNHKDWIFEHWTKVVWSDECNIEVRII</sequence>
<dbReference type="InterPro" id="IPR036397">
    <property type="entry name" value="RNaseH_sf"/>
</dbReference>
<accession>A0A8K0G0F9</accession>
<dbReference type="GO" id="GO:0005634">
    <property type="term" value="C:nucleus"/>
    <property type="evidence" value="ECO:0007669"/>
    <property type="project" value="UniProtKB-SubCell"/>
</dbReference>
<dbReference type="InterPro" id="IPR009057">
    <property type="entry name" value="Homeodomain-like_sf"/>
</dbReference>
<protein>
    <recommendedName>
        <fullName evidence="2">Transposase Tc1-like domain-containing protein</fullName>
    </recommendedName>
</protein>
<dbReference type="AlphaFoldDB" id="A0A8K0G0F9"/>
<reference evidence="3" key="1">
    <citation type="submission" date="2019-08" db="EMBL/GenBank/DDBJ databases">
        <title>The genome of the North American firefly Photinus pyralis.</title>
        <authorList>
            <consortium name="Photinus pyralis genome working group"/>
            <person name="Fallon T.R."/>
            <person name="Sander Lower S.E."/>
            <person name="Weng J.-K."/>
        </authorList>
    </citation>
    <scope>NUCLEOTIDE SEQUENCE</scope>
    <source>
        <strain evidence="3">TRF0915ILg1</strain>
        <tissue evidence="3">Whole body</tissue>
    </source>
</reference>
<evidence type="ECO:0000313" key="4">
    <source>
        <dbReference type="Proteomes" id="UP000801492"/>
    </source>
</evidence>
<proteinExistence type="predicted"/>
<dbReference type="Gene3D" id="1.10.10.10">
    <property type="entry name" value="Winged helix-like DNA-binding domain superfamily/Winged helix DNA-binding domain"/>
    <property type="match status" value="1"/>
</dbReference>